<gene>
    <name evidence="10" type="ORF">PACLA_8A084002</name>
</gene>
<evidence type="ECO:0000256" key="7">
    <source>
        <dbReference type="ARBA" id="ARBA00044542"/>
    </source>
</evidence>
<name>A0A7D9DFR0_PARCT</name>
<evidence type="ECO:0000256" key="2">
    <source>
        <dbReference type="ARBA" id="ARBA00023125"/>
    </source>
</evidence>
<evidence type="ECO:0000259" key="9">
    <source>
        <dbReference type="PROSITE" id="PS51194"/>
    </source>
</evidence>
<sequence length="337" mass="37664">MMHSKTPESVKETILDSFAKTNGHIRVLFSTIAFGMGINAKGVRTVIHVGPSKNIEAYVQESGRGGRDGMPSKAMLLYNNLMCLHCEKDIKDYITDSRCRRVALQEPFELCTESQILSGAGSVLHMCCDNCAKRCNCNDRKCKSYALLPNSTCTTSIEPISKRVVSPTQRSILFQKLQILRKSIAFKSMQGDQKGRKATVISCPSFFLEFTDIQIKQVMDNCGVITSIADIFSHVEIWQKEHAESIYKLFYEIFQDVPPPSSMEGDSSDDSDSDDLTTCNSDVKDLDESFQDMQIFDIMSDSFEMSAIAPNDEENAAEATYPDSLNSLLQNIDIDKE</sequence>
<reference evidence="10" key="1">
    <citation type="submission" date="2020-04" db="EMBL/GenBank/DDBJ databases">
        <authorList>
            <person name="Alioto T."/>
            <person name="Alioto T."/>
            <person name="Gomez Garrido J."/>
        </authorList>
    </citation>
    <scope>NUCLEOTIDE SEQUENCE</scope>
    <source>
        <strain evidence="10">A484AB</strain>
    </source>
</reference>
<evidence type="ECO:0000313" key="11">
    <source>
        <dbReference type="Proteomes" id="UP001152795"/>
    </source>
</evidence>
<evidence type="ECO:0000256" key="3">
    <source>
        <dbReference type="ARBA" id="ARBA00023235"/>
    </source>
</evidence>
<dbReference type="AlphaFoldDB" id="A0A7D9DFR0"/>
<dbReference type="Proteomes" id="UP001152795">
    <property type="component" value="Unassembled WGS sequence"/>
</dbReference>
<dbReference type="PANTHER" id="PTHR13710">
    <property type="entry name" value="DNA HELICASE RECQ FAMILY MEMBER"/>
    <property type="match status" value="1"/>
</dbReference>
<dbReference type="GO" id="GO:0005694">
    <property type="term" value="C:chromosome"/>
    <property type="evidence" value="ECO:0007669"/>
    <property type="project" value="TreeGrafter"/>
</dbReference>
<proteinExistence type="inferred from homology"/>
<dbReference type="SUPFAM" id="SSF52540">
    <property type="entry name" value="P-loop containing nucleoside triphosphate hydrolases"/>
    <property type="match status" value="1"/>
</dbReference>
<dbReference type="InterPro" id="IPR027417">
    <property type="entry name" value="P-loop_NTPase"/>
</dbReference>
<comment type="caution">
    <text evidence="10">The sequence shown here is derived from an EMBL/GenBank/DDBJ whole genome shotgun (WGS) entry which is preliminary data.</text>
</comment>
<comment type="catalytic activity">
    <reaction evidence="5">
        <text>Couples ATP hydrolysis with the unwinding of duplex DNA by translocating in the 3'-5' direction.</text>
        <dbReference type="EC" id="5.6.2.4"/>
    </reaction>
</comment>
<dbReference type="GO" id="GO:0005634">
    <property type="term" value="C:nucleus"/>
    <property type="evidence" value="ECO:0007669"/>
    <property type="project" value="TreeGrafter"/>
</dbReference>
<dbReference type="GO" id="GO:0000724">
    <property type="term" value="P:double-strand break repair via homologous recombination"/>
    <property type="evidence" value="ECO:0007669"/>
    <property type="project" value="TreeGrafter"/>
</dbReference>
<keyword evidence="11" id="KW-1185">Reference proteome</keyword>
<comment type="similarity">
    <text evidence="1">Belongs to the helicase family. RecQ subfamily.</text>
</comment>
<protein>
    <recommendedName>
        <fullName evidence="6">DNA 3'-5' helicase</fullName>
        <ecNumber evidence="6">5.6.2.4</ecNumber>
    </recommendedName>
    <alternativeName>
        <fullName evidence="7">DNA 3'-5' helicase BLM</fullName>
    </alternativeName>
</protein>
<dbReference type="GO" id="GO:0009378">
    <property type="term" value="F:four-way junction helicase activity"/>
    <property type="evidence" value="ECO:0007669"/>
    <property type="project" value="TreeGrafter"/>
</dbReference>
<dbReference type="GO" id="GO:0005737">
    <property type="term" value="C:cytoplasm"/>
    <property type="evidence" value="ECO:0007669"/>
    <property type="project" value="TreeGrafter"/>
</dbReference>
<feature type="region of interest" description="Disordered" evidence="8">
    <location>
        <begin position="260"/>
        <end position="281"/>
    </location>
</feature>
<evidence type="ECO:0000256" key="6">
    <source>
        <dbReference type="ARBA" id="ARBA00034808"/>
    </source>
</evidence>
<evidence type="ECO:0000313" key="10">
    <source>
        <dbReference type="EMBL" id="CAB3983767.1"/>
    </source>
</evidence>
<dbReference type="InterPro" id="IPR001650">
    <property type="entry name" value="Helicase_C-like"/>
</dbReference>
<keyword evidence="4" id="KW-0539">Nucleus</keyword>
<dbReference type="OrthoDB" id="5953434at2759"/>
<dbReference type="GO" id="GO:0043138">
    <property type="term" value="F:3'-5' DNA helicase activity"/>
    <property type="evidence" value="ECO:0007669"/>
    <property type="project" value="UniProtKB-EC"/>
</dbReference>
<keyword evidence="3" id="KW-0413">Isomerase</keyword>
<dbReference type="PROSITE" id="PS51194">
    <property type="entry name" value="HELICASE_CTER"/>
    <property type="match status" value="1"/>
</dbReference>
<feature type="domain" description="Helicase C-terminal" evidence="9">
    <location>
        <begin position="1"/>
        <end position="116"/>
    </location>
</feature>
<evidence type="ECO:0000256" key="1">
    <source>
        <dbReference type="ARBA" id="ARBA00005446"/>
    </source>
</evidence>
<evidence type="ECO:0000256" key="5">
    <source>
        <dbReference type="ARBA" id="ARBA00034617"/>
    </source>
</evidence>
<dbReference type="PANTHER" id="PTHR13710:SF153">
    <property type="entry name" value="RECQ-LIKE DNA HELICASE BLM"/>
    <property type="match status" value="1"/>
</dbReference>
<feature type="compositionally biased region" description="Acidic residues" evidence="8">
    <location>
        <begin position="266"/>
        <end position="275"/>
    </location>
</feature>
<dbReference type="EC" id="5.6.2.4" evidence="6"/>
<keyword evidence="2" id="KW-0238">DNA-binding</keyword>
<dbReference type="EMBL" id="CACRXK020000654">
    <property type="protein sequence ID" value="CAB3983767.1"/>
    <property type="molecule type" value="Genomic_DNA"/>
</dbReference>
<dbReference type="Pfam" id="PF00271">
    <property type="entry name" value="Helicase_C"/>
    <property type="match status" value="1"/>
</dbReference>
<dbReference type="GO" id="GO:0003677">
    <property type="term" value="F:DNA binding"/>
    <property type="evidence" value="ECO:0007669"/>
    <property type="project" value="UniProtKB-KW"/>
</dbReference>
<evidence type="ECO:0000256" key="4">
    <source>
        <dbReference type="ARBA" id="ARBA00023242"/>
    </source>
</evidence>
<dbReference type="SMART" id="SM00490">
    <property type="entry name" value="HELICc"/>
    <property type="match status" value="1"/>
</dbReference>
<organism evidence="10 11">
    <name type="scientific">Paramuricea clavata</name>
    <name type="common">Red gorgonian</name>
    <name type="synonym">Violescent sea-whip</name>
    <dbReference type="NCBI Taxonomy" id="317549"/>
    <lineage>
        <taxon>Eukaryota</taxon>
        <taxon>Metazoa</taxon>
        <taxon>Cnidaria</taxon>
        <taxon>Anthozoa</taxon>
        <taxon>Octocorallia</taxon>
        <taxon>Malacalcyonacea</taxon>
        <taxon>Plexauridae</taxon>
        <taxon>Paramuricea</taxon>
    </lineage>
</organism>
<evidence type="ECO:0000256" key="8">
    <source>
        <dbReference type="SAM" id="MobiDB-lite"/>
    </source>
</evidence>
<accession>A0A7D9DFR0</accession>
<dbReference type="Gene3D" id="3.40.50.300">
    <property type="entry name" value="P-loop containing nucleotide triphosphate hydrolases"/>
    <property type="match status" value="1"/>
</dbReference>